<gene>
    <name evidence="5" type="ORF">QWJ38_08435</name>
</gene>
<evidence type="ECO:0000256" key="1">
    <source>
        <dbReference type="ARBA" id="ARBA00023015"/>
    </source>
</evidence>
<dbReference type="Pfam" id="PF12840">
    <property type="entry name" value="HTH_20"/>
    <property type="match status" value="1"/>
</dbReference>
<keyword evidence="1" id="KW-0805">Transcription regulation</keyword>
<organism evidence="5 6">
    <name type="scientific">Roseateles violae</name>
    <dbReference type="NCBI Taxonomy" id="3058042"/>
    <lineage>
        <taxon>Bacteria</taxon>
        <taxon>Pseudomonadati</taxon>
        <taxon>Pseudomonadota</taxon>
        <taxon>Betaproteobacteria</taxon>
        <taxon>Burkholderiales</taxon>
        <taxon>Sphaerotilaceae</taxon>
        <taxon>Roseateles</taxon>
    </lineage>
</organism>
<dbReference type="PANTHER" id="PTHR43132:SF2">
    <property type="entry name" value="ARSENICAL RESISTANCE OPERON REPRESSOR ARSR-RELATED"/>
    <property type="match status" value="1"/>
</dbReference>
<dbReference type="SUPFAM" id="SSF46785">
    <property type="entry name" value="Winged helix' DNA-binding domain"/>
    <property type="match status" value="1"/>
</dbReference>
<evidence type="ECO:0000256" key="3">
    <source>
        <dbReference type="ARBA" id="ARBA00023163"/>
    </source>
</evidence>
<dbReference type="InterPro" id="IPR051011">
    <property type="entry name" value="Metal_resp_trans_reg"/>
</dbReference>
<comment type="caution">
    <text evidence="5">The sequence shown here is derived from an EMBL/GenBank/DDBJ whole genome shotgun (WGS) entry which is preliminary data.</text>
</comment>
<dbReference type="PROSITE" id="PS50987">
    <property type="entry name" value="HTH_ARSR_2"/>
    <property type="match status" value="1"/>
</dbReference>
<name>A0ABT8DPN0_9BURK</name>
<dbReference type="PANTHER" id="PTHR43132">
    <property type="entry name" value="ARSENICAL RESISTANCE OPERON REPRESSOR ARSR-RELATED"/>
    <property type="match status" value="1"/>
</dbReference>
<keyword evidence="2" id="KW-0238">DNA-binding</keyword>
<evidence type="ECO:0000259" key="4">
    <source>
        <dbReference type="PROSITE" id="PS50987"/>
    </source>
</evidence>
<reference evidence="5 6" key="1">
    <citation type="submission" date="2023-06" db="EMBL/GenBank/DDBJ databases">
        <title>Pelomonas sp. PFR6 16S ribosomal RNA gene Genome sequencing and assembly.</title>
        <authorList>
            <person name="Woo H."/>
        </authorList>
    </citation>
    <scope>NUCLEOTIDE SEQUENCE [LARGE SCALE GENOMIC DNA]</scope>
    <source>
        <strain evidence="5 6">PFR6</strain>
    </source>
</reference>
<dbReference type="CDD" id="cd00090">
    <property type="entry name" value="HTH_ARSR"/>
    <property type="match status" value="1"/>
</dbReference>
<dbReference type="Proteomes" id="UP001228044">
    <property type="component" value="Unassembled WGS sequence"/>
</dbReference>
<dbReference type="InterPro" id="IPR036388">
    <property type="entry name" value="WH-like_DNA-bd_sf"/>
</dbReference>
<dbReference type="SMART" id="SM00418">
    <property type="entry name" value="HTH_ARSR"/>
    <property type="match status" value="1"/>
</dbReference>
<dbReference type="Gene3D" id="1.10.10.10">
    <property type="entry name" value="Winged helix-like DNA-binding domain superfamily/Winged helix DNA-binding domain"/>
    <property type="match status" value="1"/>
</dbReference>
<dbReference type="InterPro" id="IPR036390">
    <property type="entry name" value="WH_DNA-bd_sf"/>
</dbReference>
<sequence>MDKTTALAALGALAHPIRLDAFRALVVAGQTGLTPGALVEMLDIAYAKLGFHLKELSEAGLVTSEQLGRHVIYRAVYPQMDALLNYLTENCCQGACCEVNPPPHLAADRPTLRDTP</sequence>
<proteinExistence type="predicted"/>
<keyword evidence="3" id="KW-0804">Transcription</keyword>
<accession>A0ABT8DPN0</accession>
<keyword evidence="6" id="KW-1185">Reference proteome</keyword>
<dbReference type="RefSeq" id="WP_290358605.1">
    <property type="nucleotide sequence ID" value="NZ_JAUHHC010000002.1"/>
</dbReference>
<dbReference type="PRINTS" id="PR00778">
    <property type="entry name" value="HTHARSR"/>
</dbReference>
<feature type="domain" description="HTH arsR-type" evidence="4">
    <location>
        <begin position="1"/>
        <end position="95"/>
    </location>
</feature>
<evidence type="ECO:0000313" key="6">
    <source>
        <dbReference type="Proteomes" id="UP001228044"/>
    </source>
</evidence>
<dbReference type="InterPro" id="IPR011991">
    <property type="entry name" value="ArsR-like_HTH"/>
</dbReference>
<dbReference type="InterPro" id="IPR001845">
    <property type="entry name" value="HTH_ArsR_DNA-bd_dom"/>
</dbReference>
<dbReference type="EMBL" id="JAUHHC010000002">
    <property type="protein sequence ID" value="MDN3920300.1"/>
    <property type="molecule type" value="Genomic_DNA"/>
</dbReference>
<evidence type="ECO:0000313" key="5">
    <source>
        <dbReference type="EMBL" id="MDN3920300.1"/>
    </source>
</evidence>
<protein>
    <submittedName>
        <fullName evidence="5">Helix-turn-helix transcriptional regulator</fullName>
    </submittedName>
</protein>
<evidence type="ECO:0000256" key="2">
    <source>
        <dbReference type="ARBA" id="ARBA00023125"/>
    </source>
</evidence>